<protein>
    <submittedName>
        <fullName evidence="3">NAD+--asparagine ADP-ribosyltransferase</fullName>
    </submittedName>
</protein>
<organism evidence="3 4">
    <name type="scientific">Paenibacillus popilliae ATCC 14706</name>
    <dbReference type="NCBI Taxonomy" id="1212764"/>
    <lineage>
        <taxon>Bacteria</taxon>
        <taxon>Bacillati</taxon>
        <taxon>Bacillota</taxon>
        <taxon>Bacilli</taxon>
        <taxon>Bacillales</taxon>
        <taxon>Paenibacillaceae</taxon>
        <taxon>Paenibacillus</taxon>
    </lineage>
</organism>
<dbReference type="Pfam" id="PF03496">
    <property type="entry name" value="ADPrib_exo_Tox"/>
    <property type="match status" value="1"/>
</dbReference>
<dbReference type="EMBL" id="BALG01000112">
    <property type="protein sequence ID" value="GAC42553.1"/>
    <property type="molecule type" value="Genomic_DNA"/>
</dbReference>
<gene>
    <name evidence="3" type="ORF">PPOP_1910</name>
</gene>
<dbReference type="SUPFAM" id="SSF56399">
    <property type="entry name" value="ADP-ribosylation"/>
    <property type="match status" value="1"/>
</dbReference>
<reference evidence="3 4" key="1">
    <citation type="submission" date="2012-10" db="EMBL/GenBank/DDBJ databases">
        <title>Draft Genome Sequence of Paenibacillus popilliae ATCC 14706T.</title>
        <authorList>
            <person name="Iiyama K."/>
            <person name="Mori K."/>
            <person name="Mon H."/>
            <person name="Chieda Y."/>
            <person name="Lee J.M."/>
            <person name="Kusakabe T."/>
            <person name="Tashiro K."/>
            <person name="Asano S."/>
            <person name="Yasunaga-Aoki C."/>
            <person name="Shimizu S."/>
        </authorList>
    </citation>
    <scope>NUCLEOTIDE SEQUENCE [LARGE SCALE GENOMIC DNA]</scope>
    <source>
        <strain evidence="3 4">ATCC 14706</strain>
    </source>
</reference>
<comment type="caution">
    <text evidence="3">The sequence shown here is derived from an EMBL/GenBank/DDBJ whole genome shotgun (WGS) entry which is preliminary data.</text>
</comment>
<name>M9M5D5_PAEPP</name>
<dbReference type="Gene3D" id="3.90.176.10">
    <property type="entry name" value="Toxin ADP-ribosyltransferase, Chain A, domain 1"/>
    <property type="match status" value="1"/>
</dbReference>
<sequence length="222" mass="24529">MNVKKILLSAMMMLSVSALMPVAQMDSVNALPPITEAGHSIGNEFRRFASEDQVIEWKNAVSPSWVTSLSEEEKGSIHFYTQSSQSINESLRQGNRDEDCWEIISDAVSNGLQKFNLSKGIVVYRGIHMPVWEELEPSHLIGAVITDNAFVSTSLLNGSFPGNVQVELYVPAGHCGAAIMSLSQFPDECEFLLDKGTNYVIREARKENDIIKVIAEVLPRGN</sequence>
<feature type="domain" description="ADP ribosyltransferase" evidence="2">
    <location>
        <begin position="56"/>
        <end position="209"/>
    </location>
</feature>
<proteinExistence type="predicted"/>
<accession>M9M5D5</accession>
<evidence type="ECO:0000313" key="4">
    <source>
        <dbReference type="Proteomes" id="UP000029453"/>
    </source>
</evidence>
<dbReference type="Proteomes" id="UP000029453">
    <property type="component" value="Unassembled WGS sequence"/>
</dbReference>
<evidence type="ECO:0000259" key="2">
    <source>
        <dbReference type="Pfam" id="PF03496"/>
    </source>
</evidence>
<dbReference type="GO" id="GO:0016740">
    <property type="term" value="F:transferase activity"/>
    <property type="evidence" value="ECO:0007669"/>
    <property type="project" value="UniProtKB-KW"/>
</dbReference>
<keyword evidence="4" id="KW-1185">Reference proteome</keyword>
<dbReference type="RefSeq" id="WP_006286024.1">
    <property type="nucleotide sequence ID" value="NZ_BALG01000112.1"/>
</dbReference>
<dbReference type="InterPro" id="IPR003540">
    <property type="entry name" value="ADP-ribosyltransferase"/>
</dbReference>
<dbReference type="PROSITE" id="PS51996">
    <property type="entry name" value="TR_MART"/>
    <property type="match status" value="1"/>
</dbReference>
<dbReference type="GO" id="GO:0005576">
    <property type="term" value="C:extracellular region"/>
    <property type="evidence" value="ECO:0007669"/>
    <property type="project" value="InterPro"/>
</dbReference>
<evidence type="ECO:0000256" key="1">
    <source>
        <dbReference type="SAM" id="SignalP"/>
    </source>
</evidence>
<keyword evidence="1" id="KW-0732">Signal</keyword>
<evidence type="ECO:0000313" key="3">
    <source>
        <dbReference type="EMBL" id="GAC42553.1"/>
    </source>
</evidence>
<dbReference type="OrthoDB" id="9765386at2"/>
<keyword evidence="3" id="KW-0808">Transferase</keyword>
<feature type="chain" id="PRO_5039395618" evidence="1">
    <location>
        <begin position="21"/>
        <end position="222"/>
    </location>
</feature>
<dbReference type="AlphaFoldDB" id="M9M5D5"/>
<feature type="signal peptide" evidence="1">
    <location>
        <begin position="1"/>
        <end position="20"/>
    </location>
</feature>